<dbReference type="SUPFAM" id="SSF54060">
    <property type="entry name" value="His-Me finger endonucleases"/>
    <property type="match status" value="1"/>
</dbReference>
<dbReference type="InterPro" id="IPR038563">
    <property type="entry name" value="Endonuclease_7_sf"/>
</dbReference>
<evidence type="ECO:0000313" key="3">
    <source>
        <dbReference type="Proteomes" id="UP001271723"/>
    </source>
</evidence>
<feature type="region of interest" description="Disordered" evidence="1">
    <location>
        <begin position="389"/>
        <end position="423"/>
    </location>
</feature>
<keyword evidence="2" id="KW-0540">Nuclease</keyword>
<dbReference type="RefSeq" id="WP_164992624.1">
    <property type="nucleotide sequence ID" value="NZ_JAGJBZ010000005.1"/>
</dbReference>
<keyword evidence="2" id="KW-0378">Hydrolase</keyword>
<gene>
    <name evidence="2" type="ORF">PV517_44420</name>
</gene>
<dbReference type="InterPro" id="IPR004211">
    <property type="entry name" value="Endonuclease_7"/>
</dbReference>
<dbReference type="Gene3D" id="3.40.1800.10">
    <property type="entry name" value="His-Me finger endonucleases"/>
    <property type="match status" value="1"/>
</dbReference>
<sequence>MYRTPSQALSLFDELTQGAPIPVFPREFTRARPRYQSHGDVLIGDVHVPRYKHHGRWHYLEKDVRRAARQLPLDLDDVVAVDLPNAEWTPKADWRAQLGRWLADLARRVYPGQDPAPWPDARPGALEFPGAQVDVFSIGGTLPLRLLGRAQGQWVLPRAYAELLDRWQAQENELAEQVRICRDCGTRGPADGSWRTVEDTGYVTRCPPCSRALVPRYEGQLTGRTYQWARESRHRAAEYLCRLCGAQRAWAWDHCHSEEHEFVRGPLCGSCNTSEGKKKFEAVFLQRQGAVGYLLGCPGCRAERSLPEQYHPAVVQAHLERTERHGRCAEQPAVTPAGAADGADGAYQFVLRCRQHPRVPAWTRSVTVGEAHALVRGVVDSALSGAAAASEGGRCTGRAEAPAGRRRTSGSASRSRPAAGHTA</sequence>
<accession>A0ABU4LJU2</accession>
<dbReference type="GO" id="GO:0004519">
    <property type="term" value="F:endonuclease activity"/>
    <property type="evidence" value="ECO:0007669"/>
    <property type="project" value="UniProtKB-KW"/>
</dbReference>
<feature type="compositionally biased region" description="Low complexity" evidence="1">
    <location>
        <begin position="409"/>
        <end position="423"/>
    </location>
</feature>
<dbReference type="InterPro" id="IPR044925">
    <property type="entry name" value="His-Me_finger_sf"/>
</dbReference>
<protein>
    <submittedName>
        <fullName evidence="2">Endonuclease domain-containing protein</fullName>
    </submittedName>
</protein>
<dbReference type="EMBL" id="JARAVY010000032">
    <property type="protein sequence ID" value="MDX2915700.1"/>
    <property type="molecule type" value="Genomic_DNA"/>
</dbReference>
<keyword evidence="3" id="KW-1185">Reference proteome</keyword>
<comment type="caution">
    <text evidence="2">The sequence shown here is derived from an EMBL/GenBank/DDBJ whole genome shotgun (WGS) entry which is preliminary data.</text>
</comment>
<organism evidence="2 3">
    <name type="scientific">Streptomyces griseiscabiei</name>
    <dbReference type="NCBI Taxonomy" id="2993540"/>
    <lineage>
        <taxon>Bacteria</taxon>
        <taxon>Bacillati</taxon>
        <taxon>Actinomycetota</taxon>
        <taxon>Actinomycetes</taxon>
        <taxon>Kitasatosporales</taxon>
        <taxon>Streptomycetaceae</taxon>
        <taxon>Streptomyces</taxon>
    </lineage>
</organism>
<evidence type="ECO:0000256" key="1">
    <source>
        <dbReference type="SAM" id="MobiDB-lite"/>
    </source>
</evidence>
<dbReference type="Proteomes" id="UP001271723">
    <property type="component" value="Unassembled WGS sequence"/>
</dbReference>
<dbReference type="Pfam" id="PF02945">
    <property type="entry name" value="Endonuclease_7"/>
    <property type="match status" value="1"/>
</dbReference>
<keyword evidence="2" id="KW-0255">Endonuclease</keyword>
<proteinExistence type="predicted"/>
<name>A0ABU4LJU2_9ACTN</name>
<reference evidence="2 3" key="1">
    <citation type="journal article" date="2023" name="Microb. Genom.">
        <title>Mesoterricola silvestris gen. nov., sp. nov., Mesoterricola sediminis sp. nov., Geothrix oryzae sp. nov., Geothrix edaphica sp. nov., Geothrix rubra sp. nov., and Geothrix limicola sp. nov., six novel members of Acidobacteriota isolated from soils.</title>
        <authorList>
            <person name="Weisberg A.J."/>
            <person name="Pearce E."/>
            <person name="Kramer C.G."/>
            <person name="Chang J.H."/>
            <person name="Clarke C.R."/>
        </authorList>
    </citation>
    <scope>NUCLEOTIDE SEQUENCE [LARGE SCALE GENOMIC DNA]</scope>
    <source>
        <strain evidence="2 3">NRRL_B-2795</strain>
    </source>
</reference>
<evidence type="ECO:0000313" key="2">
    <source>
        <dbReference type="EMBL" id="MDX2915700.1"/>
    </source>
</evidence>